<keyword evidence="6" id="KW-1185">Reference proteome</keyword>
<dbReference type="Proteomes" id="UP000681722">
    <property type="component" value="Unassembled WGS sequence"/>
</dbReference>
<evidence type="ECO:0000313" key="4">
    <source>
        <dbReference type="EMBL" id="CAF3894934.1"/>
    </source>
</evidence>
<reference evidence="2" key="1">
    <citation type="submission" date="2021-02" db="EMBL/GenBank/DDBJ databases">
        <authorList>
            <person name="Nowell W R."/>
        </authorList>
    </citation>
    <scope>NUCLEOTIDE SEQUENCE</scope>
</reference>
<name>A0A814RA51_9BILA</name>
<sequence length="145" mass="15824">MWGGGNQNSGGPVERITDELIDRFVPGGENSALGERLDNMIGGNPNPTYGQMHNHSGAEQGYNQGSGYGGGPPDRNMGQAEGKPSPGQRGDAAQLRQYNDNNNRTKLTKDEHNKCNEIIHHPSLKHTPKYDGFLDATKQKHQAFK</sequence>
<accession>A0A814RA51</accession>
<dbReference type="EMBL" id="CAJOBA010035673">
    <property type="protein sequence ID" value="CAF4008637.1"/>
    <property type="molecule type" value="Genomic_DNA"/>
</dbReference>
<dbReference type="Proteomes" id="UP000677228">
    <property type="component" value="Unassembled WGS sequence"/>
</dbReference>
<organism evidence="2 6">
    <name type="scientific">Didymodactylos carnosus</name>
    <dbReference type="NCBI Taxonomy" id="1234261"/>
    <lineage>
        <taxon>Eukaryota</taxon>
        <taxon>Metazoa</taxon>
        <taxon>Spiralia</taxon>
        <taxon>Gnathifera</taxon>
        <taxon>Rotifera</taxon>
        <taxon>Eurotatoria</taxon>
        <taxon>Bdelloidea</taxon>
        <taxon>Philodinida</taxon>
        <taxon>Philodinidae</taxon>
        <taxon>Didymodactylos</taxon>
    </lineage>
</organism>
<comment type="caution">
    <text evidence="2">The sequence shown here is derived from an EMBL/GenBank/DDBJ whole genome shotgun (WGS) entry which is preliminary data.</text>
</comment>
<dbReference type="Proteomes" id="UP000663829">
    <property type="component" value="Unassembled WGS sequence"/>
</dbReference>
<feature type="compositionally biased region" description="Polar residues" evidence="1">
    <location>
        <begin position="96"/>
        <end position="105"/>
    </location>
</feature>
<protein>
    <submittedName>
        <fullName evidence="2">Uncharacterized protein</fullName>
    </submittedName>
</protein>
<gene>
    <name evidence="2" type="ORF">GPM918_LOCUS20202</name>
    <name evidence="3" type="ORF">OVA965_LOCUS23870</name>
    <name evidence="4" type="ORF">SRO942_LOCUS20199</name>
    <name evidence="5" type="ORF">TMI583_LOCUS24588</name>
</gene>
<dbReference type="EMBL" id="CAJNOK010014142">
    <property type="protein sequence ID" value="CAF1198524.1"/>
    <property type="molecule type" value="Genomic_DNA"/>
</dbReference>
<evidence type="ECO:0000313" key="5">
    <source>
        <dbReference type="EMBL" id="CAF4008637.1"/>
    </source>
</evidence>
<dbReference type="OrthoDB" id="167955at2759"/>
<proteinExistence type="predicted"/>
<feature type="compositionally biased region" description="Polar residues" evidence="1">
    <location>
        <begin position="45"/>
        <end position="54"/>
    </location>
</feature>
<evidence type="ECO:0000256" key="1">
    <source>
        <dbReference type="SAM" id="MobiDB-lite"/>
    </source>
</evidence>
<feature type="region of interest" description="Disordered" evidence="1">
    <location>
        <begin position="1"/>
        <end position="112"/>
    </location>
</feature>
<dbReference type="EMBL" id="CAJOBC010006328">
    <property type="protein sequence ID" value="CAF3894934.1"/>
    <property type="molecule type" value="Genomic_DNA"/>
</dbReference>
<evidence type="ECO:0000313" key="6">
    <source>
        <dbReference type="Proteomes" id="UP000663829"/>
    </source>
</evidence>
<evidence type="ECO:0000313" key="2">
    <source>
        <dbReference type="EMBL" id="CAF1131202.1"/>
    </source>
</evidence>
<dbReference type="Proteomes" id="UP000682733">
    <property type="component" value="Unassembled WGS sequence"/>
</dbReference>
<evidence type="ECO:0000313" key="3">
    <source>
        <dbReference type="EMBL" id="CAF1198524.1"/>
    </source>
</evidence>
<dbReference type="AlphaFoldDB" id="A0A814RA51"/>
<dbReference type="EMBL" id="CAJNOQ010006328">
    <property type="protein sequence ID" value="CAF1131202.1"/>
    <property type="molecule type" value="Genomic_DNA"/>
</dbReference>